<feature type="compositionally biased region" description="Basic and acidic residues" evidence="1">
    <location>
        <begin position="66"/>
        <end position="78"/>
    </location>
</feature>
<evidence type="ECO:0000256" key="1">
    <source>
        <dbReference type="SAM" id="MobiDB-lite"/>
    </source>
</evidence>
<comment type="caution">
    <text evidence="3">The sequence shown here is derived from an EMBL/GenBank/DDBJ whole genome shotgun (WGS) entry which is preliminary data.</text>
</comment>
<dbReference type="EMBL" id="CAXIEN010000213">
    <property type="protein sequence ID" value="CAL1287140.1"/>
    <property type="molecule type" value="Genomic_DNA"/>
</dbReference>
<protein>
    <recommendedName>
        <fullName evidence="2">PiggyBac transposable element-derived protein domain-containing protein</fullName>
    </recommendedName>
</protein>
<dbReference type="InterPro" id="IPR052638">
    <property type="entry name" value="PiggyBac_TE-derived"/>
</dbReference>
<feature type="region of interest" description="Disordered" evidence="1">
    <location>
        <begin position="61"/>
        <end position="99"/>
    </location>
</feature>
<dbReference type="AlphaFoldDB" id="A0AAV2ASY6"/>
<reference evidence="3 4" key="1">
    <citation type="submission" date="2024-04" db="EMBL/GenBank/DDBJ databases">
        <authorList>
            <person name="Rising A."/>
            <person name="Reimegard J."/>
            <person name="Sonavane S."/>
            <person name="Akerstrom W."/>
            <person name="Nylinder S."/>
            <person name="Hedman E."/>
            <person name="Kallberg Y."/>
        </authorList>
    </citation>
    <scope>NUCLEOTIDE SEQUENCE [LARGE SCALE GENOMIC DNA]</scope>
</reference>
<dbReference type="Proteomes" id="UP001497382">
    <property type="component" value="Unassembled WGS sequence"/>
</dbReference>
<dbReference type="InterPro" id="IPR029526">
    <property type="entry name" value="PGBD"/>
</dbReference>
<keyword evidence="4" id="KW-1185">Reference proteome</keyword>
<organism evidence="3 4">
    <name type="scientific">Larinioides sclopetarius</name>
    <dbReference type="NCBI Taxonomy" id="280406"/>
    <lineage>
        <taxon>Eukaryota</taxon>
        <taxon>Metazoa</taxon>
        <taxon>Ecdysozoa</taxon>
        <taxon>Arthropoda</taxon>
        <taxon>Chelicerata</taxon>
        <taxon>Arachnida</taxon>
        <taxon>Araneae</taxon>
        <taxon>Araneomorphae</taxon>
        <taxon>Entelegynae</taxon>
        <taxon>Araneoidea</taxon>
        <taxon>Araneidae</taxon>
        <taxon>Larinioides</taxon>
    </lineage>
</organism>
<dbReference type="GO" id="GO:0043565">
    <property type="term" value="F:sequence-specific DNA binding"/>
    <property type="evidence" value="ECO:0007669"/>
    <property type="project" value="TreeGrafter"/>
</dbReference>
<evidence type="ECO:0000313" key="3">
    <source>
        <dbReference type="EMBL" id="CAL1287140.1"/>
    </source>
</evidence>
<name>A0AAV2ASY6_9ARAC</name>
<accession>A0AAV2ASY6</accession>
<proteinExistence type="predicted"/>
<dbReference type="PANTHER" id="PTHR47055:SF3">
    <property type="entry name" value="PHORBOL-ESTER_DAG-TYPE DOMAIN-CONTAINING PROTEIN"/>
    <property type="match status" value="1"/>
</dbReference>
<sequence length="518" mass="60288">MPRKKVFKTAEEAVEYLFSEELESEMIALRPEVDELTDEEGFNDTETLDPSVRDVAGSIEISVPYENHDDHREKDLSNKSKKRSCSESGSNTHKKGKKELIADWKKVPPNYNFSDESNASKINYEKAVSTLEGLSPIEVFEEFLSPTYLEHILTETEKYAKQWKNKPDFSLTTEELQTFIGFLIFSGYHTLSSERDYWSDEEDLIVPILRNSMTRNRYLEIKSMIHFADNNEAKSQTNDRAFKIRKLITEMNANFQKWGIFDKHLSIDEMMIRYYSHHYFKQYIKGKPIRFGYKMWALCGSNGYCYNFDLYCGKEVVDAASTVVLSKEPLGTRVVKKMLQPVTDPNSHIVYFDNFFNSYNLLVDLRKSGFRATGTIRSDRIQHCPLEIDSTFKKTSSGSHDFYFDEKNKITAVKWNDNKCVTLATNFDIIEPLTSVSRREKGKAEKNKIEQPCLVNNYNKNMGGVDSHDWILEKHTIKIRGKKWYWPIFSRIVDMAVVNTCVIYNMVNAEKKSIKEIR</sequence>
<evidence type="ECO:0000259" key="2">
    <source>
        <dbReference type="Pfam" id="PF13843"/>
    </source>
</evidence>
<dbReference type="PANTHER" id="PTHR47055">
    <property type="entry name" value="DDE_TNP_1_7 DOMAIN-CONTAINING PROTEIN"/>
    <property type="match status" value="1"/>
</dbReference>
<feature type="domain" description="PiggyBac transposable element-derived protein" evidence="2">
    <location>
        <begin position="135"/>
        <end position="499"/>
    </location>
</feature>
<evidence type="ECO:0000313" key="4">
    <source>
        <dbReference type="Proteomes" id="UP001497382"/>
    </source>
</evidence>
<gene>
    <name evidence="3" type="ORF">LARSCL_LOCUS14655</name>
</gene>
<dbReference type="Pfam" id="PF13843">
    <property type="entry name" value="DDE_Tnp_1_7"/>
    <property type="match status" value="1"/>
</dbReference>